<reference evidence="1" key="1">
    <citation type="submission" date="2022-04" db="EMBL/GenBank/DDBJ databases">
        <title>Complete genome sequence of a cyanobacterium, Nostoc sp. SO-36, isolated in Antarctica.</title>
        <authorList>
            <person name="Kanesaki Y."/>
            <person name="Effendi D."/>
            <person name="Sakamoto T."/>
            <person name="Ohtani S."/>
            <person name="Awai K."/>
        </authorList>
    </citation>
    <scope>NUCLEOTIDE SEQUENCE</scope>
    <source>
        <strain evidence="1">SO-36</strain>
    </source>
</reference>
<evidence type="ECO:0000313" key="2">
    <source>
        <dbReference type="Proteomes" id="UP001055453"/>
    </source>
</evidence>
<keyword evidence="2" id="KW-1185">Reference proteome</keyword>
<accession>A0ABN6PX26</accession>
<dbReference type="Proteomes" id="UP001055453">
    <property type="component" value="Chromosome"/>
</dbReference>
<organism evidence="1 2">
    <name type="scientific">Nostoc cf. commune SO-36</name>
    <dbReference type="NCBI Taxonomy" id="449208"/>
    <lineage>
        <taxon>Bacteria</taxon>
        <taxon>Bacillati</taxon>
        <taxon>Cyanobacteriota</taxon>
        <taxon>Cyanophyceae</taxon>
        <taxon>Nostocales</taxon>
        <taxon>Nostocaceae</taxon>
        <taxon>Nostoc</taxon>
    </lineage>
</organism>
<evidence type="ECO:0000313" key="1">
    <source>
        <dbReference type="EMBL" id="BDI15598.1"/>
    </source>
</evidence>
<name>A0ABN6PX26_NOSCO</name>
<dbReference type="EMBL" id="AP025732">
    <property type="protein sequence ID" value="BDI15598.1"/>
    <property type="molecule type" value="Genomic_DNA"/>
</dbReference>
<proteinExistence type="predicted"/>
<protein>
    <recommendedName>
        <fullName evidence="3">Transposase</fullName>
    </recommendedName>
</protein>
<gene>
    <name evidence="1" type="ORF">ANSO36C_14000</name>
</gene>
<sequence length="73" mass="8847">MPESNAKDNLYLGLTKFFKLNQKTYIFWRKYKIQNKPEISIQKIFGLREPITNFEILHKHRLYVTIWMVLDGS</sequence>
<evidence type="ECO:0008006" key="3">
    <source>
        <dbReference type="Google" id="ProtNLM"/>
    </source>
</evidence>